<dbReference type="InterPro" id="IPR015424">
    <property type="entry name" value="PyrdxlP-dep_Trfase"/>
</dbReference>
<dbReference type="GO" id="GO:0008453">
    <property type="term" value="F:alanine-glyoxylate transaminase activity"/>
    <property type="evidence" value="ECO:0007669"/>
    <property type="project" value="UniProtKB-EC"/>
</dbReference>
<dbReference type="InterPro" id="IPR024169">
    <property type="entry name" value="SP_NH2Trfase/AEP_transaminase"/>
</dbReference>
<evidence type="ECO:0000313" key="11">
    <source>
        <dbReference type="EMBL" id="KAJ7339686.1"/>
    </source>
</evidence>
<dbReference type="InterPro" id="IPR020578">
    <property type="entry name" value="Aminotrans_V_PyrdxlP_BS"/>
</dbReference>
<evidence type="ECO:0000256" key="6">
    <source>
        <dbReference type="ARBA" id="ARBA00022898"/>
    </source>
</evidence>
<name>A0A9W9YFT2_9CNID</name>
<keyword evidence="12" id="KW-1185">Reference proteome</keyword>
<dbReference type="PIRSF" id="PIRSF000524">
    <property type="entry name" value="SPT"/>
    <property type="match status" value="1"/>
</dbReference>
<feature type="modified residue" description="N6-(pyridoxal phosphate)lysine" evidence="7">
    <location>
        <position position="210"/>
    </location>
</feature>
<evidence type="ECO:0000259" key="10">
    <source>
        <dbReference type="Pfam" id="PF00266"/>
    </source>
</evidence>
<dbReference type="PANTHER" id="PTHR21152">
    <property type="entry name" value="AMINOTRANSFERASE CLASS V"/>
    <property type="match status" value="1"/>
</dbReference>
<dbReference type="GO" id="GO:0005777">
    <property type="term" value="C:peroxisome"/>
    <property type="evidence" value="ECO:0007669"/>
    <property type="project" value="TreeGrafter"/>
</dbReference>
<evidence type="ECO:0000256" key="1">
    <source>
        <dbReference type="ARBA" id="ARBA00001933"/>
    </source>
</evidence>
<comment type="similarity">
    <text evidence="2 8">Belongs to the class-V pyridoxal-phosphate-dependent aminotransferase family.</text>
</comment>
<dbReference type="Proteomes" id="UP001163046">
    <property type="component" value="Unassembled WGS sequence"/>
</dbReference>
<dbReference type="AlphaFoldDB" id="A0A9W9YFT2"/>
<comment type="cofactor">
    <cofactor evidence="1 7 9">
        <name>pyridoxal 5'-phosphate</name>
        <dbReference type="ChEBI" id="CHEBI:597326"/>
    </cofactor>
</comment>
<dbReference type="InterPro" id="IPR015422">
    <property type="entry name" value="PyrdxlP-dep_Trfase_small"/>
</dbReference>
<keyword evidence="6 7" id="KW-0663">Pyridoxal phosphate</keyword>
<evidence type="ECO:0000256" key="9">
    <source>
        <dbReference type="RuleBase" id="RU004504"/>
    </source>
</evidence>
<comment type="caution">
    <text evidence="11">The sequence shown here is derived from an EMBL/GenBank/DDBJ whole genome shotgun (WGS) entry which is preliminary data.</text>
</comment>
<keyword evidence="5" id="KW-0808">Transferase</keyword>
<evidence type="ECO:0000313" key="12">
    <source>
        <dbReference type="Proteomes" id="UP001163046"/>
    </source>
</evidence>
<dbReference type="PROSITE" id="PS00595">
    <property type="entry name" value="AA_TRANSFER_CLASS_5"/>
    <property type="match status" value="1"/>
</dbReference>
<evidence type="ECO:0000256" key="7">
    <source>
        <dbReference type="PIRSR" id="PIRSR000524-50"/>
    </source>
</evidence>
<evidence type="ECO:0000256" key="4">
    <source>
        <dbReference type="ARBA" id="ARBA00022576"/>
    </source>
</evidence>
<dbReference type="FunFam" id="3.40.640.10:FF:000027">
    <property type="entry name" value="Serine--pyruvate aminotransferase, mitochondrial"/>
    <property type="match status" value="1"/>
</dbReference>
<dbReference type="PANTHER" id="PTHR21152:SF40">
    <property type="entry name" value="ALANINE--GLYOXYLATE AMINOTRANSFERASE"/>
    <property type="match status" value="1"/>
</dbReference>
<dbReference type="EMBL" id="MU827779">
    <property type="protein sequence ID" value="KAJ7339686.1"/>
    <property type="molecule type" value="Genomic_DNA"/>
</dbReference>
<sequence length="325" mass="35772">MAEIWKAKVPVPEQLLVPLTVPNVHLFGPGPANPSMRTYNASAMPLLGHLHPEFCKIMDETKAGLKYVFQTNNDYTLAITGAGHAAMEASIMNLVERGERILVCVNGLWGSRAREIAERQGCDVRVLVKAPGECHTYAEIELGLKEHKPSVLFLVHSESSSGICQPLDGIGALCHKHNCLIIVDTVATLGGTPFFTDDWGLDCVYTGSQKCLGAHPGIAPITFGPRAMAKINSRKTKVPSFYLDINELGNYWGCDDGPRRYHHTGAISLVYALRESLAQIAEEGLENSWKRHHNTIEHLWAGIEKMGLEMFVKDKAHSSSNSNKY</sequence>
<dbReference type="OrthoDB" id="7403325at2759"/>
<evidence type="ECO:0000256" key="5">
    <source>
        <dbReference type="ARBA" id="ARBA00022679"/>
    </source>
</evidence>
<dbReference type="Gene3D" id="3.90.1150.10">
    <property type="entry name" value="Aspartate Aminotransferase, domain 1"/>
    <property type="match status" value="1"/>
</dbReference>
<gene>
    <name evidence="11" type="ORF">OS493_006098</name>
</gene>
<dbReference type="InterPro" id="IPR015421">
    <property type="entry name" value="PyrdxlP-dep_Trfase_major"/>
</dbReference>
<dbReference type="EC" id="2.6.1.44" evidence="3"/>
<dbReference type="Gene3D" id="3.40.640.10">
    <property type="entry name" value="Type I PLP-dependent aspartate aminotransferase-like (Major domain)"/>
    <property type="match status" value="1"/>
</dbReference>
<protein>
    <recommendedName>
        <fullName evidence="3">alanine--glyoxylate transaminase</fullName>
        <ecNumber evidence="3">2.6.1.44</ecNumber>
    </recommendedName>
</protein>
<reference evidence="11" key="1">
    <citation type="submission" date="2023-01" db="EMBL/GenBank/DDBJ databases">
        <title>Genome assembly of the deep-sea coral Lophelia pertusa.</title>
        <authorList>
            <person name="Herrera S."/>
            <person name="Cordes E."/>
        </authorList>
    </citation>
    <scope>NUCLEOTIDE SEQUENCE</scope>
    <source>
        <strain evidence="11">USNM1676648</strain>
        <tissue evidence="11">Polyp</tissue>
    </source>
</reference>
<dbReference type="SUPFAM" id="SSF53383">
    <property type="entry name" value="PLP-dependent transferases"/>
    <property type="match status" value="1"/>
</dbReference>
<dbReference type="GO" id="GO:0019265">
    <property type="term" value="P:glycine biosynthetic process, by transamination of glyoxylate"/>
    <property type="evidence" value="ECO:0007669"/>
    <property type="project" value="TreeGrafter"/>
</dbReference>
<accession>A0A9W9YFT2</accession>
<proteinExistence type="inferred from homology"/>
<organism evidence="11 12">
    <name type="scientific">Desmophyllum pertusum</name>
    <dbReference type="NCBI Taxonomy" id="174260"/>
    <lineage>
        <taxon>Eukaryota</taxon>
        <taxon>Metazoa</taxon>
        <taxon>Cnidaria</taxon>
        <taxon>Anthozoa</taxon>
        <taxon>Hexacorallia</taxon>
        <taxon>Scleractinia</taxon>
        <taxon>Caryophylliina</taxon>
        <taxon>Caryophylliidae</taxon>
        <taxon>Desmophyllum</taxon>
    </lineage>
</organism>
<evidence type="ECO:0000256" key="3">
    <source>
        <dbReference type="ARBA" id="ARBA00013049"/>
    </source>
</evidence>
<feature type="domain" description="Aminotransferase class V" evidence="10">
    <location>
        <begin position="37"/>
        <end position="317"/>
    </location>
</feature>
<keyword evidence="4" id="KW-0032">Aminotransferase</keyword>
<evidence type="ECO:0000256" key="2">
    <source>
        <dbReference type="ARBA" id="ARBA00009236"/>
    </source>
</evidence>
<dbReference type="InterPro" id="IPR000192">
    <property type="entry name" value="Aminotrans_V_dom"/>
</dbReference>
<evidence type="ECO:0000256" key="8">
    <source>
        <dbReference type="RuleBase" id="RU004075"/>
    </source>
</evidence>
<dbReference type="GO" id="GO:0004760">
    <property type="term" value="F:L-serine-pyruvate transaminase activity"/>
    <property type="evidence" value="ECO:0007669"/>
    <property type="project" value="TreeGrafter"/>
</dbReference>
<dbReference type="Pfam" id="PF00266">
    <property type="entry name" value="Aminotran_5"/>
    <property type="match status" value="1"/>
</dbReference>